<dbReference type="PROSITE" id="PS50113">
    <property type="entry name" value="PAC"/>
    <property type="match status" value="1"/>
</dbReference>
<dbReference type="SMART" id="SM00388">
    <property type="entry name" value="HisKA"/>
    <property type="match status" value="1"/>
</dbReference>
<evidence type="ECO:0000256" key="2">
    <source>
        <dbReference type="ARBA" id="ARBA00012438"/>
    </source>
</evidence>
<evidence type="ECO:0000256" key="1">
    <source>
        <dbReference type="ARBA" id="ARBA00000085"/>
    </source>
</evidence>
<name>A0ABT3L5J1_9CYAN</name>
<dbReference type="InterPro" id="IPR004358">
    <property type="entry name" value="Sig_transdc_His_kin-like_C"/>
</dbReference>
<dbReference type="InterPro" id="IPR036097">
    <property type="entry name" value="HisK_dim/P_sf"/>
</dbReference>
<evidence type="ECO:0000256" key="6">
    <source>
        <dbReference type="ARBA" id="ARBA00023012"/>
    </source>
</evidence>
<reference evidence="12 13" key="1">
    <citation type="submission" date="2021-08" db="EMBL/GenBank/DDBJ databases">
        <title>Draft genome sequence of Spirulina subsalsa with high tolerance to salinity and hype-accumulation of phycocyanin.</title>
        <authorList>
            <person name="Pei H."/>
            <person name="Jiang L."/>
        </authorList>
    </citation>
    <scope>NUCLEOTIDE SEQUENCE [LARGE SCALE GENOMIC DNA]</scope>
    <source>
        <strain evidence="12 13">FACHB-351</strain>
    </source>
</reference>
<dbReference type="PRINTS" id="PR00344">
    <property type="entry name" value="BCTRLSENSOR"/>
</dbReference>
<evidence type="ECO:0000259" key="9">
    <source>
        <dbReference type="PROSITE" id="PS50109"/>
    </source>
</evidence>
<keyword evidence="13" id="KW-1185">Reference proteome</keyword>
<dbReference type="CDD" id="cd00082">
    <property type="entry name" value="HisKA"/>
    <property type="match status" value="1"/>
</dbReference>
<evidence type="ECO:0000313" key="12">
    <source>
        <dbReference type="EMBL" id="MCW6036776.1"/>
    </source>
</evidence>
<organism evidence="12 13">
    <name type="scientific">Spirulina subsalsa FACHB-351</name>
    <dbReference type="NCBI Taxonomy" id="234711"/>
    <lineage>
        <taxon>Bacteria</taxon>
        <taxon>Bacillati</taxon>
        <taxon>Cyanobacteriota</taxon>
        <taxon>Cyanophyceae</taxon>
        <taxon>Spirulinales</taxon>
        <taxon>Spirulinaceae</taxon>
        <taxon>Spirulina</taxon>
    </lineage>
</organism>
<dbReference type="InterPro" id="IPR036890">
    <property type="entry name" value="HATPase_C_sf"/>
</dbReference>
<protein>
    <recommendedName>
        <fullName evidence="2">histidine kinase</fullName>
        <ecNumber evidence="2">2.7.13.3</ecNumber>
    </recommendedName>
</protein>
<dbReference type="RefSeq" id="WP_265264583.1">
    <property type="nucleotide sequence ID" value="NZ_JAIHOM010000046.1"/>
</dbReference>
<dbReference type="Gene3D" id="3.30.450.20">
    <property type="entry name" value="PAS domain"/>
    <property type="match status" value="2"/>
</dbReference>
<evidence type="ECO:0000256" key="5">
    <source>
        <dbReference type="ARBA" id="ARBA00022777"/>
    </source>
</evidence>
<proteinExistence type="predicted"/>
<feature type="transmembrane region" description="Helical" evidence="8">
    <location>
        <begin position="37"/>
        <end position="55"/>
    </location>
</feature>
<evidence type="ECO:0000256" key="3">
    <source>
        <dbReference type="ARBA" id="ARBA00022553"/>
    </source>
</evidence>
<dbReference type="SUPFAM" id="SSF55874">
    <property type="entry name" value="ATPase domain of HSP90 chaperone/DNA topoisomerase II/histidine kinase"/>
    <property type="match status" value="1"/>
</dbReference>
<keyword evidence="5" id="KW-0418">Kinase</keyword>
<keyword evidence="4" id="KW-0808">Transferase</keyword>
<evidence type="ECO:0000256" key="7">
    <source>
        <dbReference type="ARBA" id="ARBA00023136"/>
    </source>
</evidence>
<feature type="domain" description="PAS" evidence="10">
    <location>
        <begin position="75"/>
        <end position="121"/>
    </location>
</feature>
<dbReference type="InterPro" id="IPR003594">
    <property type="entry name" value="HATPase_dom"/>
</dbReference>
<evidence type="ECO:0000259" key="11">
    <source>
        <dbReference type="PROSITE" id="PS50113"/>
    </source>
</evidence>
<dbReference type="Pfam" id="PF02518">
    <property type="entry name" value="HATPase_c"/>
    <property type="match status" value="1"/>
</dbReference>
<dbReference type="EC" id="2.7.13.3" evidence="2"/>
<dbReference type="EMBL" id="JAIHOM010000046">
    <property type="protein sequence ID" value="MCW6036776.1"/>
    <property type="molecule type" value="Genomic_DNA"/>
</dbReference>
<dbReference type="Pfam" id="PF00989">
    <property type="entry name" value="PAS"/>
    <property type="match status" value="1"/>
</dbReference>
<dbReference type="PANTHER" id="PTHR42878:SF15">
    <property type="entry name" value="BACTERIOPHYTOCHROME"/>
    <property type="match status" value="1"/>
</dbReference>
<dbReference type="CDD" id="cd00130">
    <property type="entry name" value="PAS"/>
    <property type="match status" value="1"/>
</dbReference>
<dbReference type="SUPFAM" id="SSF55785">
    <property type="entry name" value="PYP-like sensor domain (PAS domain)"/>
    <property type="match status" value="2"/>
</dbReference>
<keyword evidence="6" id="KW-0902">Two-component regulatory system</keyword>
<gene>
    <name evidence="12" type="ORF">K4A83_10950</name>
</gene>
<dbReference type="Gene3D" id="3.30.565.10">
    <property type="entry name" value="Histidine kinase-like ATPase, C-terminal domain"/>
    <property type="match status" value="1"/>
</dbReference>
<dbReference type="PANTHER" id="PTHR42878">
    <property type="entry name" value="TWO-COMPONENT HISTIDINE KINASE"/>
    <property type="match status" value="1"/>
</dbReference>
<dbReference type="SMART" id="SM00091">
    <property type="entry name" value="PAS"/>
    <property type="match status" value="2"/>
</dbReference>
<dbReference type="InterPro" id="IPR000700">
    <property type="entry name" value="PAS-assoc_C"/>
</dbReference>
<comment type="caution">
    <text evidence="12">The sequence shown here is derived from an EMBL/GenBank/DDBJ whole genome shotgun (WGS) entry which is preliminary data.</text>
</comment>
<dbReference type="Proteomes" id="UP001526426">
    <property type="component" value="Unassembled WGS sequence"/>
</dbReference>
<evidence type="ECO:0000259" key="10">
    <source>
        <dbReference type="PROSITE" id="PS50112"/>
    </source>
</evidence>
<feature type="transmembrane region" description="Helical" evidence="8">
    <location>
        <begin position="12"/>
        <end position="31"/>
    </location>
</feature>
<dbReference type="PROSITE" id="PS50109">
    <property type="entry name" value="HIS_KIN"/>
    <property type="match status" value="1"/>
</dbReference>
<keyword evidence="7 8" id="KW-0472">Membrane</keyword>
<evidence type="ECO:0000256" key="4">
    <source>
        <dbReference type="ARBA" id="ARBA00022679"/>
    </source>
</evidence>
<dbReference type="InterPro" id="IPR050351">
    <property type="entry name" value="BphY/WalK/GraS-like"/>
</dbReference>
<dbReference type="InterPro" id="IPR003661">
    <property type="entry name" value="HisK_dim/P_dom"/>
</dbReference>
<evidence type="ECO:0000256" key="8">
    <source>
        <dbReference type="SAM" id="Phobius"/>
    </source>
</evidence>
<accession>A0ABT3L5J1</accession>
<dbReference type="SUPFAM" id="SSF47384">
    <property type="entry name" value="Homodimeric domain of signal transducing histidine kinase"/>
    <property type="match status" value="1"/>
</dbReference>
<dbReference type="InterPro" id="IPR005467">
    <property type="entry name" value="His_kinase_dom"/>
</dbReference>
<dbReference type="NCBIfam" id="TIGR00229">
    <property type="entry name" value="sensory_box"/>
    <property type="match status" value="1"/>
</dbReference>
<keyword evidence="8" id="KW-0812">Transmembrane</keyword>
<feature type="domain" description="Histidine kinase" evidence="9">
    <location>
        <begin position="343"/>
        <end position="554"/>
    </location>
</feature>
<dbReference type="InterPro" id="IPR035965">
    <property type="entry name" value="PAS-like_dom_sf"/>
</dbReference>
<keyword evidence="8" id="KW-1133">Transmembrane helix</keyword>
<dbReference type="Pfam" id="PF08448">
    <property type="entry name" value="PAS_4"/>
    <property type="match status" value="1"/>
</dbReference>
<keyword evidence="3" id="KW-0597">Phosphoprotein</keyword>
<feature type="domain" description="PAC" evidence="11">
    <location>
        <begin position="137"/>
        <end position="191"/>
    </location>
</feature>
<comment type="catalytic activity">
    <reaction evidence="1">
        <text>ATP + protein L-histidine = ADP + protein N-phospho-L-histidine.</text>
        <dbReference type="EC" id="2.7.13.3"/>
    </reaction>
</comment>
<dbReference type="InterPro" id="IPR013767">
    <property type="entry name" value="PAS_fold"/>
</dbReference>
<evidence type="ECO:0000313" key="13">
    <source>
        <dbReference type="Proteomes" id="UP001526426"/>
    </source>
</evidence>
<dbReference type="InterPro" id="IPR013656">
    <property type="entry name" value="PAS_4"/>
</dbReference>
<dbReference type="SMART" id="SM00387">
    <property type="entry name" value="HATPase_c"/>
    <property type="match status" value="1"/>
</dbReference>
<dbReference type="Pfam" id="PF00512">
    <property type="entry name" value="HisKA"/>
    <property type="match status" value="1"/>
</dbReference>
<dbReference type="PROSITE" id="PS50112">
    <property type="entry name" value="PAS"/>
    <property type="match status" value="1"/>
</dbReference>
<dbReference type="Gene3D" id="1.10.287.130">
    <property type="match status" value="1"/>
</dbReference>
<dbReference type="InterPro" id="IPR000014">
    <property type="entry name" value="PAS"/>
</dbReference>
<sequence length="571" mass="64652">MTSLERWRRSFIQSSPWWGTLLIIFLVGSLLILPRPWFVPLIDLVVAAIFAYLLYQLRQEVIEKNRGLRESHARLDLANDMILVRDLNDQITYWNLACQRVYGWTKEEALGENVHELLQTQFPDAVAVIKGQFLARGEWRGELIHTTKTGEKITVSSSWSLYQDERGRPLANLEINQDISEAKKAEAALRKSEKLYRTLADNFPNGAVFLFDQDLRYIIATGAELAVIGVTEPLAGKSVLEVEAPPYLKTLEPLYRDALQGQTTVTEMTLGRGIYQVYVLPVSNEGGEVFAGMVMMQNITASKQGEQTLRTRAEELAKTTAILAETMTSLEKRNQELDQFAYIVSHDLKAPLRAIANLSTWLEEDLAQQLTDETQHQMNLLRSRVRRMEALIEGLLQYSRIDRLKSEHSLVDVQHLLEEVIDSLAPPPGIRIEISAEMPTFQTERLPLLQVFSNLISNGIKHREQPVGIVQISVEDVGDYFQFTVSDDGCGIDPSYHDKIFIMFQTLQARDTIENTGVGLAIVKKIIEDRGGTIHLDSQEGKGAKFSFTWSKKPPSKSKSTLKIQIERQLN</sequence>